<feature type="compositionally biased region" description="Low complexity" evidence="1">
    <location>
        <begin position="56"/>
        <end position="65"/>
    </location>
</feature>
<feature type="compositionally biased region" description="Low complexity" evidence="1">
    <location>
        <begin position="420"/>
        <end position="431"/>
    </location>
</feature>
<evidence type="ECO:0000313" key="3">
    <source>
        <dbReference type="Proteomes" id="UP001218218"/>
    </source>
</evidence>
<feature type="compositionally biased region" description="Basic and acidic residues" evidence="1">
    <location>
        <begin position="451"/>
        <end position="462"/>
    </location>
</feature>
<dbReference type="AlphaFoldDB" id="A0AAD7E8X3"/>
<accession>A0AAD7E8X3</accession>
<evidence type="ECO:0000256" key="1">
    <source>
        <dbReference type="SAM" id="MobiDB-lite"/>
    </source>
</evidence>
<feature type="compositionally biased region" description="Acidic residues" evidence="1">
    <location>
        <begin position="679"/>
        <end position="691"/>
    </location>
</feature>
<proteinExistence type="predicted"/>
<organism evidence="2 3">
    <name type="scientific">Mycena albidolilacea</name>
    <dbReference type="NCBI Taxonomy" id="1033008"/>
    <lineage>
        <taxon>Eukaryota</taxon>
        <taxon>Fungi</taxon>
        <taxon>Dikarya</taxon>
        <taxon>Basidiomycota</taxon>
        <taxon>Agaricomycotina</taxon>
        <taxon>Agaricomycetes</taxon>
        <taxon>Agaricomycetidae</taxon>
        <taxon>Agaricales</taxon>
        <taxon>Marasmiineae</taxon>
        <taxon>Mycenaceae</taxon>
        <taxon>Mycena</taxon>
    </lineage>
</organism>
<feature type="compositionally biased region" description="Basic and acidic residues" evidence="1">
    <location>
        <begin position="709"/>
        <end position="724"/>
    </location>
</feature>
<reference evidence="2" key="1">
    <citation type="submission" date="2023-03" db="EMBL/GenBank/DDBJ databases">
        <title>Massive genome expansion in bonnet fungi (Mycena s.s.) driven by repeated elements and novel gene families across ecological guilds.</title>
        <authorList>
            <consortium name="Lawrence Berkeley National Laboratory"/>
            <person name="Harder C.B."/>
            <person name="Miyauchi S."/>
            <person name="Viragh M."/>
            <person name="Kuo A."/>
            <person name="Thoen E."/>
            <person name="Andreopoulos B."/>
            <person name="Lu D."/>
            <person name="Skrede I."/>
            <person name="Drula E."/>
            <person name="Henrissat B."/>
            <person name="Morin E."/>
            <person name="Kohler A."/>
            <person name="Barry K."/>
            <person name="LaButti K."/>
            <person name="Morin E."/>
            <person name="Salamov A."/>
            <person name="Lipzen A."/>
            <person name="Mereny Z."/>
            <person name="Hegedus B."/>
            <person name="Baldrian P."/>
            <person name="Stursova M."/>
            <person name="Weitz H."/>
            <person name="Taylor A."/>
            <person name="Grigoriev I.V."/>
            <person name="Nagy L.G."/>
            <person name="Martin F."/>
            <person name="Kauserud H."/>
        </authorList>
    </citation>
    <scope>NUCLEOTIDE SEQUENCE</scope>
    <source>
        <strain evidence="2">CBHHK002</strain>
    </source>
</reference>
<keyword evidence="3" id="KW-1185">Reference proteome</keyword>
<sequence>MSDAFPPGEQSSVPPTTTTPGPARLADARRASTTTAGPTGTTSHGDGAQPPPPIDAPLNPIAAPSTAPPGPAGTAPDESGTPPRSPSAGGTPDTTDTDPPMVKEKHGRHTKGTAKVCPGKPSWVYGTKRVFFEKPKDDWLRETEGGRASQFYIKMAKLYIKKYGRHLADDQDFAFDVVDLPDEAADEVIHEALDSEEDAFRKAYLKTLRGRISQWYRLEYGSLLKSDKAAFKEMFTDALDGAPPKPQRGRPIHFYSRKDRDAPTIDVISKVTAEMYNKESPAFRDEIELAAEREHQQAVKAWEVSLADSPTRTPEEMAVTLANAAYYLQPFAEAIQQRFGIIHAGETRGVALTDWPVFDWQGYMEVEARMIEFGSQCFSEAECKARVVALKSRQGTSEATTPPSIVPPPAVPGSSGGAEGPSEAPSASSTAQVPPSDVNMVRQGAGAPLEGENHPEHHREGEDYPEDGGQDGEGQRGEKDVKMYDEHCQRDNRAEWTVKLGRAHAAFEVGRSWGVEWAGCVQRFFDFEGAWGFVEGSRSMPKPGRPPQVSGWLSRGQKWTMPPALGGLPGRRQAVGMTAELWVGVWWGWWRGLQPVEREVLQNGELSRPGTADWSTMVKMYGNNGLMQVIATLVWWGEVAQKRGEEDIEEWCVAVRDVTWVLDQLLRSGEIRKDVRDDGDVDGEEDAEDAAVPEKDGKRKRKVGAGGKKKSDDKADEGNEEPPKKRQHKKAVVADSEGP</sequence>
<feature type="compositionally biased region" description="Low complexity" evidence="1">
    <location>
        <begin position="91"/>
        <end position="100"/>
    </location>
</feature>
<dbReference type="EMBL" id="JARIHO010000114">
    <property type="protein sequence ID" value="KAJ7302606.1"/>
    <property type="molecule type" value="Genomic_DNA"/>
</dbReference>
<protein>
    <submittedName>
        <fullName evidence="2">Uncharacterized protein</fullName>
    </submittedName>
</protein>
<evidence type="ECO:0000313" key="2">
    <source>
        <dbReference type="EMBL" id="KAJ7302606.1"/>
    </source>
</evidence>
<feature type="compositionally biased region" description="Low complexity" evidence="1">
    <location>
        <begin position="31"/>
        <end position="43"/>
    </location>
</feature>
<name>A0AAD7E8X3_9AGAR</name>
<comment type="caution">
    <text evidence="2">The sequence shown here is derived from an EMBL/GenBank/DDBJ whole genome shotgun (WGS) entry which is preliminary data.</text>
</comment>
<feature type="region of interest" description="Disordered" evidence="1">
    <location>
        <begin position="393"/>
        <end position="478"/>
    </location>
</feature>
<feature type="region of interest" description="Disordered" evidence="1">
    <location>
        <begin position="675"/>
        <end position="739"/>
    </location>
</feature>
<dbReference type="Proteomes" id="UP001218218">
    <property type="component" value="Unassembled WGS sequence"/>
</dbReference>
<gene>
    <name evidence="2" type="ORF">DFH08DRAFT_977732</name>
</gene>
<feature type="region of interest" description="Disordered" evidence="1">
    <location>
        <begin position="1"/>
        <end position="118"/>
    </location>
</feature>